<sequence>MSMEEVMAIGGIRISDEVIATIASLAASEIEGVSKMSGTITGNLGEILGKKNFSKGIKVVLEEDTVEIEVFLSVVYGSIIHDVARKVQENIKKTIESMTDLKVISVNVHVQGITQDESEA</sequence>
<organism evidence="2 3">
    <name type="scientific">Filifactor villosus</name>
    <dbReference type="NCBI Taxonomy" id="29374"/>
    <lineage>
        <taxon>Bacteria</taxon>
        <taxon>Bacillati</taxon>
        <taxon>Bacillota</taxon>
        <taxon>Clostridia</taxon>
        <taxon>Peptostreptococcales</taxon>
        <taxon>Filifactoraceae</taxon>
        <taxon>Filifactor</taxon>
    </lineage>
</organism>
<evidence type="ECO:0000313" key="2">
    <source>
        <dbReference type="EMBL" id="MFC4805289.1"/>
    </source>
</evidence>
<dbReference type="RefSeq" id="WP_379788833.1">
    <property type="nucleotide sequence ID" value="NZ_JBHSHL010000042.1"/>
</dbReference>
<proteinExistence type="inferred from homology"/>
<accession>A0ABV9QS18</accession>
<dbReference type="Proteomes" id="UP001595916">
    <property type="component" value="Unassembled WGS sequence"/>
</dbReference>
<comment type="similarity">
    <text evidence="1">Belongs to the asp23 family.</text>
</comment>
<evidence type="ECO:0000256" key="1">
    <source>
        <dbReference type="ARBA" id="ARBA00005721"/>
    </source>
</evidence>
<dbReference type="EMBL" id="JBHSHL010000042">
    <property type="protein sequence ID" value="MFC4805289.1"/>
    <property type="molecule type" value="Genomic_DNA"/>
</dbReference>
<dbReference type="Pfam" id="PF03780">
    <property type="entry name" value="Asp23"/>
    <property type="match status" value="1"/>
</dbReference>
<dbReference type="PANTHER" id="PTHR34297">
    <property type="entry name" value="HYPOTHETICAL CYTOSOLIC PROTEIN-RELATED"/>
    <property type="match status" value="1"/>
</dbReference>
<keyword evidence="3" id="KW-1185">Reference proteome</keyword>
<gene>
    <name evidence="2" type="ORF">ACFO4R_09365</name>
</gene>
<evidence type="ECO:0000313" key="3">
    <source>
        <dbReference type="Proteomes" id="UP001595916"/>
    </source>
</evidence>
<protein>
    <submittedName>
        <fullName evidence="2">Asp23/Gls24 family envelope stress response protein</fullName>
    </submittedName>
</protein>
<comment type="caution">
    <text evidence="2">The sequence shown here is derived from an EMBL/GenBank/DDBJ whole genome shotgun (WGS) entry which is preliminary data.</text>
</comment>
<name>A0ABV9QS18_9FIRM</name>
<dbReference type="InterPro" id="IPR005531">
    <property type="entry name" value="Asp23"/>
</dbReference>
<reference evidence="3" key="1">
    <citation type="journal article" date="2019" name="Int. J. Syst. Evol. Microbiol.">
        <title>The Global Catalogue of Microorganisms (GCM) 10K type strain sequencing project: providing services to taxonomists for standard genome sequencing and annotation.</title>
        <authorList>
            <consortium name="The Broad Institute Genomics Platform"/>
            <consortium name="The Broad Institute Genome Sequencing Center for Infectious Disease"/>
            <person name="Wu L."/>
            <person name="Ma J."/>
        </authorList>
    </citation>
    <scope>NUCLEOTIDE SEQUENCE [LARGE SCALE GENOMIC DNA]</scope>
    <source>
        <strain evidence="3">CCUG 46385</strain>
    </source>
</reference>